<evidence type="ECO:0000256" key="1">
    <source>
        <dbReference type="SAM" id="MobiDB-lite"/>
    </source>
</evidence>
<feature type="compositionally biased region" description="Basic and acidic residues" evidence="1">
    <location>
        <begin position="296"/>
        <end position="310"/>
    </location>
</feature>
<name>A0AAV6TVC3_9ARAC</name>
<gene>
    <name evidence="2" type="ORF">JTE90_018874</name>
</gene>
<sequence length="534" mass="58504">MASANGGAALGSADMSGLCILCGRTFKGKIGLGLRRKRAHPVEHNDEIVVERVKKRWSPEETRLLADAELSLIRSGSHLNGINLELSRQFPERTFDAIKSKRKAPAYRALLESMSGILPPALSQPISVLNCSAIDDSVVVCASALPDLAGLAGPEPLSAFTSLALDVVSEPLSTVELCADAPLAEELASISSNLDTLLEEEGQPASPTPQRIVFNRYRVGPVGAEPNVSAARLVIFHYLKCLFEAAPAADSPLDVAWASFLVDFDLDLLHAKVSRGLDEVIPVISVPKSHRRIPQRPRDTDSGAPLSRREARKQDYATFQKLFKKNPKRVLEKILDPPSEGVPFPSASHFSDFWRNVMSLPALCYAGAGSDPDFPDDPFFCSDLSGLWLPIEKDEIERARPKSSSAPGPDGVLMRHLSGLPHFLMPKLLNLFLFLGRLPTRLLESRTIFIPKTTVAAEPGQFRPISMTSTITRIFHMVLAARLSKLLKLSEEQRAFVSNDGLSPKCVLTRPHNSECEGSCVRDTYCINWPYQSL</sequence>
<protein>
    <recommendedName>
        <fullName evidence="4">Reverse transcriptase domain-containing protein</fullName>
    </recommendedName>
</protein>
<dbReference type="Proteomes" id="UP000827092">
    <property type="component" value="Unassembled WGS sequence"/>
</dbReference>
<reference evidence="2 3" key="1">
    <citation type="journal article" date="2022" name="Nat. Ecol. Evol.">
        <title>A masculinizing supergene underlies an exaggerated male reproductive morph in a spider.</title>
        <authorList>
            <person name="Hendrickx F."/>
            <person name="De Corte Z."/>
            <person name="Sonet G."/>
            <person name="Van Belleghem S.M."/>
            <person name="Kostlbacher S."/>
            <person name="Vangestel C."/>
        </authorList>
    </citation>
    <scope>NUCLEOTIDE SEQUENCE [LARGE SCALE GENOMIC DNA]</scope>
    <source>
        <strain evidence="2">W744_W776</strain>
    </source>
</reference>
<dbReference type="EMBL" id="JAFNEN010000983">
    <property type="protein sequence ID" value="KAG8175581.1"/>
    <property type="molecule type" value="Genomic_DNA"/>
</dbReference>
<comment type="caution">
    <text evidence="2">The sequence shown here is derived from an EMBL/GenBank/DDBJ whole genome shotgun (WGS) entry which is preliminary data.</text>
</comment>
<evidence type="ECO:0000313" key="3">
    <source>
        <dbReference type="Proteomes" id="UP000827092"/>
    </source>
</evidence>
<accession>A0AAV6TVC3</accession>
<proteinExistence type="predicted"/>
<organism evidence="2 3">
    <name type="scientific">Oedothorax gibbosus</name>
    <dbReference type="NCBI Taxonomy" id="931172"/>
    <lineage>
        <taxon>Eukaryota</taxon>
        <taxon>Metazoa</taxon>
        <taxon>Ecdysozoa</taxon>
        <taxon>Arthropoda</taxon>
        <taxon>Chelicerata</taxon>
        <taxon>Arachnida</taxon>
        <taxon>Araneae</taxon>
        <taxon>Araneomorphae</taxon>
        <taxon>Entelegynae</taxon>
        <taxon>Araneoidea</taxon>
        <taxon>Linyphiidae</taxon>
        <taxon>Erigoninae</taxon>
        <taxon>Oedothorax</taxon>
    </lineage>
</organism>
<evidence type="ECO:0000313" key="2">
    <source>
        <dbReference type="EMBL" id="KAG8175581.1"/>
    </source>
</evidence>
<dbReference type="AlphaFoldDB" id="A0AAV6TVC3"/>
<evidence type="ECO:0008006" key="4">
    <source>
        <dbReference type="Google" id="ProtNLM"/>
    </source>
</evidence>
<keyword evidence="3" id="KW-1185">Reference proteome</keyword>
<feature type="region of interest" description="Disordered" evidence="1">
    <location>
        <begin position="288"/>
        <end position="310"/>
    </location>
</feature>